<keyword evidence="4" id="KW-1185">Reference proteome</keyword>
<feature type="domain" description="NADH:flavin oxidoreductase/NADH oxidase N-terminal" evidence="2">
    <location>
        <begin position="36"/>
        <end position="386"/>
    </location>
</feature>
<evidence type="ECO:0000313" key="4">
    <source>
        <dbReference type="Proteomes" id="UP000799767"/>
    </source>
</evidence>
<dbReference type="EMBL" id="MU001638">
    <property type="protein sequence ID" value="KAF2481432.1"/>
    <property type="molecule type" value="Genomic_DNA"/>
</dbReference>
<protein>
    <recommendedName>
        <fullName evidence="2">NADH:flavin oxidoreductase/NADH oxidase N-terminal domain-containing protein</fullName>
    </recommendedName>
</protein>
<evidence type="ECO:0000313" key="3">
    <source>
        <dbReference type="EMBL" id="KAF2481432.1"/>
    </source>
</evidence>
<dbReference type="SUPFAM" id="SSF51395">
    <property type="entry name" value="FMN-linked oxidoreductases"/>
    <property type="match status" value="1"/>
</dbReference>
<dbReference type="AlphaFoldDB" id="A0A6A6PN54"/>
<dbReference type="GO" id="GO:0010181">
    <property type="term" value="F:FMN binding"/>
    <property type="evidence" value="ECO:0007669"/>
    <property type="project" value="InterPro"/>
</dbReference>
<name>A0A6A6PN54_9PEZI</name>
<sequence>MASTFNSPAPGVPFFTPLHHNSPGTPVKLTAETPTLFTPLKIRGATLRNRIVVAPMCQYSASHSGPDVGAFTPYHITTLGHYALKGASLVFTEATGVQPNGRISANCPGLWQDDQIPGLKAVCDMVRSQGALCGIQLAHAGRKSSTVPPYIAAQFRKGSVRATKDVGGWPDNVVSAMGGEDYTWDGKRSDDPSGGFYAPRALSTQEIHDMVNDWASAAARAVKAGIDVIEIHAAHGYLLHQFLSPLTNRRTDAYGGSFENRTRLLIEIVKAVRAAIPKTMPLFLRLSSTEWMEESDLGKKLGSWDVESTIRVAKIVSDLGVDLLDVSSGGNHPSQRINMFDSKDYQVKIAAQIRRELRAEGKKMLIGAVGLITEADQARDIVQQDPNLDEEANTAREMTDDASGSKEPMADCILVARQFMREPEWVLKVAWRLKVDVAWPLQFNRVRFPKL</sequence>
<feature type="region of interest" description="Disordered" evidence="1">
    <location>
        <begin position="385"/>
        <end position="405"/>
    </location>
</feature>
<dbReference type="OrthoDB" id="72788at2759"/>
<accession>A0A6A6PN54</accession>
<reference evidence="3" key="1">
    <citation type="journal article" date="2020" name="Stud. Mycol.">
        <title>101 Dothideomycetes genomes: a test case for predicting lifestyles and emergence of pathogens.</title>
        <authorList>
            <person name="Haridas S."/>
            <person name="Albert R."/>
            <person name="Binder M."/>
            <person name="Bloem J."/>
            <person name="Labutti K."/>
            <person name="Salamov A."/>
            <person name="Andreopoulos B."/>
            <person name="Baker S."/>
            <person name="Barry K."/>
            <person name="Bills G."/>
            <person name="Bluhm B."/>
            <person name="Cannon C."/>
            <person name="Castanera R."/>
            <person name="Culley D."/>
            <person name="Daum C."/>
            <person name="Ezra D."/>
            <person name="Gonzalez J."/>
            <person name="Henrissat B."/>
            <person name="Kuo A."/>
            <person name="Liang C."/>
            <person name="Lipzen A."/>
            <person name="Lutzoni F."/>
            <person name="Magnuson J."/>
            <person name="Mondo S."/>
            <person name="Nolan M."/>
            <person name="Ohm R."/>
            <person name="Pangilinan J."/>
            <person name="Park H.-J."/>
            <person name="Ramirez L."/>
            <person name="Alfaro M."/>
            <person name="Sun H."/>
            <person name="Tritt A."/>
            <person name="Yoshinaga Y."/>
            <person name="Zwiers L.-H."/>
            <person name="Turgeon B."/>
            <person name="Goodwin S."/>
            <person name="Spatafora J."/>
            <person name="Crous P."/>
            <person name="Grigoriev I."/>
        </authorList>
    </citation>
    <scope>NUCLEOTIDE SEQUENCE</scope>
    <source>
        <strain evidence="3">CBS 113389</strain>
    </source>
</reference>
<dbReference type="Proteomes" id="UP000799767">
    <property type="component" value="Unassembled WGS sequence"/>
</dbReference>
<dbReference type="InterPro" id="IPR001155">
    <property type="entry name" value="OxRdtase_FMN_N"/>
</dbReference>
<dbReference type="CDD" id="cd02932">
    <property type="entry name" value="OYE_YqiM_FMN"/>
    <property type="match status" value="1"/>
</dbReference>
<dbReference type="GeneID" id="54472351"/>
<dbReference type="Pfam" id="PF00724">
    <property type="entry name" value="Oxidored_FMN"/>
    <property type="match status" value="1"/>
</dbReference>
<dbReference type="GO" id="GO:0003959">
    <property type="term" value="F:NADPH dehydrogenase activity"/>
    <property type="evidence" value="ECO:0007669"/>
    <property type="project" value="InterPro"/>
</dbReference>
<dbReference type="RefSeq" id="XP_033588002.1">
    <property type="nucleotide sequence ID" value="XM_033731349.1"/>
</dbReference>
<dbReference type="GO" id="GO:0050661">
    <property type="term" value="F:NADP binding"/>
    <property type="evidence" value="ECO:0007669"/>
    <property type="project" value="InterPro"/>
</dbReference>
<dbReference type="InterPro" id="IPR044152">
    <property type="entry name" value="YqjM-like"/>
</dbReference>
<evidence type="ECO:0000256" key="1">
    <source>
        <dbReference type="SAM" id="MobiDB-lite"/>
    </source>
</evidence>
<dbReference type="PANTHER" id="PTHR43303:SF2">
    <property type="entry name" value="INDOLEAMINE 2,3-DIOXYGENASE PYRROLE 2,3-DIOXYGENASE (AFU_ORTHOLOGUE AFUA_5G01450"/>
    <property type="match status" value="1"/>
</dbReference>
<proteinExistence type="predicted"/>
<dbReference type="InterPro" id="IPR013785">
    <property type="entry name" value="Aldolase_TIM"/>
</dbReference>
<evidence type="ECO:0000259" key="2">
    <source>
        <dbReference type="Pfam" id="PF00724"/>
    </source>
</evidence>
<gene>
    <name evidence="3" type="ORF">BDY17DRAFT_253544</name>
</gene>
<organism evidence="3 4">
    <name type="scientific">Neohortaea acidophila</name>
    <dbReference type="NCBI Taxonomy" id="245834"/>
    <lineage>
        <taxon>Eukaryota</taxon>
        <taxon>Fungi</taxon>
        <taxon>Dikarya</taxon>
        <taxon>Ascomycota</taxon>
        <taxon>Pezizomycotina</taxon>
        <taxon>Dothideomycetes</taxon>
        <taxon>Dothideomycetidae</taxon>
        <taxon>Mycosphaerellales</taxon>
        <taxon>Teratosphaeriaceae</taxon>
        <taxon>Neohortaea</taxon>
    </lineage>
</organism>
<dbReference type="Gene3D" id="3.20.20.70">
    <property type="entry name" value="Aldolase class I"/>
    <property type="match status" value="1"/>
</dbReference>
<dbReference type="PANTHER" id="PTHR43303">
    <property type="entry name" value="NADPH DEHYDROGENASE C23G7.10C-RELATED"/>
    <property type="match status" value="1"/>
</dbReference>